<dbReference type="CDD" id="cd13275">
    <property type="entry name" value="PH_M-RIP"/>
    <property type="match status" value="1"/>
</dbReference>
<keyword evidence="2" id="KW-0963">Cytoplasm</keyword>
<dbReference type="GeneTree" id="ENSGT00940000155286"/>
<gene>
    <name evidence="17" type="primary">LOC118887402</name>
</gene>
<keyword evidence="5 12" id="KW-0175">Coiled coil</keyword>
<feature type="compositionally biased region" description="Basic and acidic residues" evidence="13">
    <location>
        <begin position="326"/>
        <end position="342"/>
    </location>
</feature>
<proteinExistence type="predicted"/>
<name>A0A8B8WAD2_BALMU</name>
<evidence type="ECO:0000313" key="15">
    <source>
        <dbReference type="Ensembl" id="ENSBMSP00010026684.1"/>
    </source>
</evidence>
<keyword evidence="6" id="KW-0009">Actin-binding</keyword>
<dbReference type="GO" id="GO:0015629">
    <property type="term" value="C:actin cytoskeleton"/>
    <property type="evidence" value="ECO:0007669"/>
    <property type="project" value="TreeGrafter"/>
</dbReference>
<evidence type="ECO:0000256" key="11">
    <source>
        <dbReference type="ARBA" id="ARBA00083205"/>
    </source>
</evidence>
<organism evidence="16 17">
    <name type="scientific">Balaenoptera musculus</name>
    <name type="common">Blue whale</name>
    <dbReference type="NCBI Taxonomy" id="9771"/>
    <lineage>
        <taxon>Eukaryota</taxon>
        <taxon>Metazoa</taxon>
        <taxon>Chordata</taxon>
        <taxon>Craniata</taxon>
        <taxon>Vertebrata</taxon>
        <taxon>Euteleostomi</taxon>
        <taxon>Mammalia</taxon>
        <taxon>Eutheria</taxon>
        <taxon>Laurasiatheria</taxon>
        <taxon>Artiodactyla</taxon>
        <taxon>Whippomorpha</taxon>
        <taxon>Cetacea</taxon>
        <taxon>Mysticeti</taxon>
        <taxon>Balaenopteridae</taxon>
        <taxon>Balaenoptera</taxon>
    </lineage>
</organism>
<keyword evidence="4" id="KW-0677">Repeat</keyword>
<feature type="compositionally biased region" description="Pro residues" evidence="13">
    <location>
        <begin position="277"/>
        <end position="289"/>
    </location>
</feature>
<feature type="region of interest" description="Disordered" evidence="13">
    <location>
        <begin position="477"/>
        <end position="591"/>
    </location>
</feature>
<feature type="compositionally biased region" description="Basic and acidic residues" evidence="13">
    <location>
        <begin position="559"/>
        <end position="574"/>
    </location>
</feature>
<comment type="subcellular location">
    <subcellularLocation>
        <location evidence="1">Cytoplasm</location>
        <location evidence="1">Cytoskeleton</location>
    </subcellularLocation>
</comment>
<evidence type="ECO:0000256" key="8">
    <source>
        <dbReference type="ARBA" id="ARBA00057680"/>
    </source>
</evidence>
<evidence type="ECO:0000256" key="5">
    <source>
        <dbReference type="ARBA" id="ARBA00023054"/>
    </source>
</evidence>
<dbReference type="FunFam" id="2.30.29.30:FF:000133">
    <property type="entry name" value="myosin phosphatase Rho-interacting protein isoform X1"/>
    <property type="match status" value="1"/>
</dbReference>
<dbReference type="RefSeq" id="XP_036694086.1">
    <property type="nucleotide sequence ID" value="XM_036838191.1"/>
</dbReference>
<sequence>MSAAKENPCRKFQANIFNKSKCQNCFKPRESHLLNDEDLTQAKPIYGGWLLLAPDGTDFDNPVHRSRKWQRRFFILYEHGLLRYALDEMPTTLPQGTINMNQCTDVVDGEGRTGQKFSLCILTPEKEHFIRAETKEIISGWLEMLTVYPRTNKQNQKKKRKVEPPTPQEPGPAKVAVTSSSSSIPSAEKVPTTKSTLWQEEMRAKDQPDGSSPSPAQSPSQSQPPVAGTLREPGLESRDEEGTTGSERADCGRKVRVESGYFSLEKTKQDVKAEEQLPPPLSPPSPGTPPNRRSQVIEKFEALDIEKAEHMETNASAGPSLSSDTRQGRSEKRAFPRKRDLPSEAPLPDASASPLSPQRRAKSLDRRSTEPSLTPDLLNFKKGWLTRQYEDGQWKKHWFVLADQSLRFYRDSVAEEAADLDGEIDLSTCYDVTEYPVQRNYGFQIHTKEGAFTLSAMTSGIRRNWIQTIMKHVHPISAPDVTSSLPQGKDRSSSPSETRLREKQDGEPGEPDPEQKRSRARERRREGRSKTFDWAEFRPIQQALAQERAGAPGPATPRPEAEPGELERERARRREERRKRFGAVDAADGPSIDDTALRMEVDRGPGPPATADLRTQNVHVEIEQRWHQVETTPLREEKQVPIAPLHLSSSEDGSDRLSTPELTSVLEKELEQSQKEASDLLEQNRLLQDQLRVALGREQSAREGYVLQATCERGFAAMEETHQKKIEDLQRQHQRELEKLREEKDRLLAEETAATISAIEAMKNAHREEMERELEKSQRSQISSVNADIEALRRQYLEELQSVQRELEVLSEQYSQKCLENAHLAQALEAERQALRQCQRENQELNAHNQELNNRLAAEISRLRTLLTGDAGGEAAGSPLTQGKDAYELEVLLRVKESEIQYLKQEISSLKDELQTALRDKKYASDKYKDIYTELSIVRAKADCDISRLKEQLKAATEALGEKSPENTPVSGYDIMKSKSNPDFLKKDRSCVSRQLRSIRSKSLKEGLTVQDRLKLFESRDLERD</sequence>
<dbReference type="AlphaFoldDB" id="A0A8B8WAD2"/>
<evidence type="ECO:0000256" key="1">
    <source>
        <dbReference type="ARBA" id="ARBA00004245"/>
    </source>
</evidence>
<feature type="coiled-coil region" evidence="12">
    <location>
        <begin position="719"/>
        <end position="862"/>
    </location>
</feature>
<dbReference type="SUPFAM" id="SSF50729">
    <property type="entry name" value="PH domain-like"/>
    <property type="match status" value="2"/>
</dbReference>
<keyword evidence="7" id="KW-0206">Cytoskeleton</keyword>
<feature type="compositionally biased region" description="Basic and acidic residues" evidence="13">
    <location>
        <begin position="488"/>
        <end position="506"/>
    </location>
</feature>
<dbReference type="SMART" id="SM00233">
    <property type="entry name" value="PH"/>
    <property type="match status" value="2"/>
</dbReference>
<dbReference type="FunFam" id="2.30.29.30:FF:000190">
    <property type="entry name" value="myosin phosphatase Rho-interacting protein isoform X2"/>
    <property type="match status" value="1"/>
</dbReference>
<dbReference type="Proteomes" id="UP000694857">
    <property type="component" value="Chromosome 20"/>
</dbReference>
<feature type="domain" description="PH" evidence="14">
    <location>
        <begin position="43"/>
        <end position="150"/>
    </location>
</feature>
<dbReference type="GO" id="GO:0051015">
    <property type="term" value="F:actin filament binding"/>
    <property type="evidence" value="ECO:0007669"/>
    <property type="project" value="TreeGrafter"/>
</dbReference>
<feature type="coiled-coil region" evidence="12">
    <location>
        <begin position="663"/>
        <end position="690"/>
    </location>
</feature>
<feature type="compositionally biased region" description="Polar residues" evidence="13">
    <location>
        <begin position="313"/>
        <end position="325"/>
    </location>
</feature>
<dbReference type="Ensembl" id="ENSBMST00010029381.1">
    <property type="protein sequence ID" value="ENSBMSP00010026684.1"/>
    <property type="gene ID" value="ENSBMSG00010019395.1"/>
</dbReference>
<feature type="coiled-coil region" evidence="12">
    <location>
        <begin position="893"/>
        <end position="959"/>
    </location>
</feature>
<evidence type="ECO:0000256" key="3">
    <source>
        <dbReference type="ARBA" id="ARBA00022553"/>
    </source>
</evidence>
<dbReference type="GeneID" id="118887402"/>
<dbReference type="Pfam" id="PF00169">
    <property type="entry name" value="PH"/>
    <property type="match status" value="2"/>
</dbReference>
<feature type="compositionally biased region" description="Basic and acidic residues" evidence="13">
    <location>
        <begin position="295"/>
        <end position="312"/>
    </location>
</feature>
<evidence type="ECO:0000256" key="6">
    <source>
        <dbReference type="ARBA" id="ARBA00023203"/>
    </source>
</evidence>
<dbReference type="InterPro" id="IPR011993">
    <property type="entry name" value="PH-like_dom_sf"/>
</dbReference>
<dbReference type="CDD" id="cd01236">
    <property type="entry name" value="PH_RIP"/>
    <property type="match status" value="1"/>
</dbReference>
<reference evidence="17" key="2">
    <citation type="submission" date="2025-04" db="UniProtKB">
        <authorList>
            <consortium name="RefSeq"/>
        </authorList>
    </citation>
    <scope>IDENTIFICATION</scope>
    <source>
        <tissue evidence="17">Epidermis and Blubber</tissue>
    </source>
</reference>
<dbReference type="KEGG" id="bmus:118887402"/>
<dbReference type="PANTHER" id="PTHR17271:SF9">
    <property type="entry name" value="MYOSIN PHOSPHATASE RHO-INTERACTING PROTEIN"/>
    <property type="match status" value="1"/>
</dbReference>
<feature type="compositionally biased region" description="Basic and acidic residues" evidence="13">
    <location>
        <begin position="233"/>
        <end position="257"/>
    </location>
</feature>
<evidence type="ECO:0000256" key="10">
    <source>
        <dbReference type="ARBA" id="ARBA00075669"/>
    </source>
</evidence>
<reference evidence="15" key="1">
    <citation type="submission" date="2023-09" db="UniProtKB">
        <authorList>
            <consortium name="Ensembl"/>
        </authorList>
    </citation>
    <scope>IDENTIFICATION</scope>
</reference>
<feature type="compositionally biased region" description="Low complexity" evidence="13">
    <location>
        <begin position="209"/>
        <end position="225"/>
    </location>
</feature>
<dbReference type="PANTHER" id="PTHR17271">
    <property type="entry name" value="PLECKSTRIN HOMOLOGY PH DOMAIN-CONTAINING PROTEIN"/>
    <property type="match status" value="1"/>
</dbReference>
<accession>A0A8B8WAD2</accession>
<evidence type="ECO:0000256" key="2">
    <source>
        <dbReference type="ARBA" id="ARBA00022490"/>
    </source>
</evidence>
<dbReference type="InterPro" id="IPR001849">
    <property type="entry name" value="PH_domain"/>
</dbReference>
<dbReference type="InterPro" id="IPR039597">
    <property type="entry name" value="M-RIP_PH"/>
</dbReference>
<evidence type="ECO:0000256" key="9">
    <source>
        <dbReference type="ARBA" id="ARBA00071940"/>
    </source>
</evidence>
<evidence type="ECO:0000256" key="13">
    <source>
        <dbReference type="SAM" id="MobiDB-lite"/>
    </source>
</evidence>
<feature type="domain" description="PH" evidence="14">
    <location>
        <begin position="378"/>
        <end position="474"/>
    </location>
</feature>
<evidence type="ECO:0000256" key="4">
    <source>
        <dbReference type="ARBA" id="ARBA00022737"/>
    </source>
</evidence>
<feature type="compositionally biased region" description="Basic and acidic residues" evidence="13">
    <location>
        <begin position="265"/>
        <end position="275"/>
    </location>
</feature>
<evidence type="ECO:0000256" key="12">
    <source>
        <dbReference type="SAM" id="Coils"/>
    </source>
</evidence>
<feature type="region of interest" description="Disordered" evidence="13">
    <location>
        <begin position="152"/>
        <end position="372"/>
    </location>
</feature>
<keyword evidence="3" id="KW-0597">Phosphoprotein</keyword>
<dbReference type="InterPro" id="IPR052223">
    <property type="entry name" value="Actin_Cytoskeleton_Reg"/>
</dbReference>
<protein>
    <recommendedName>
        <fullName evidence="9">Myosin phosphatase Rho-interacting protein</fullName>
    </recommendedName>
    <alternativeName>
        <fullName evidence="11">Rho-interacting protein 3</fullName>
    </alternativeName>
    <alternativeName>
        <fullName evidence="10">p116Rip</fullName>
    </alternativeName>
</protein>
<keyword evidence="16" id="KW-1185">Reference proteome</keyword>
<feature type="compositionally biased region" description="Basic and acidic residues" evidence="13">
    <location>
        <begin position="513"/>
        <end position="536"/>
    </location>
</feature>
<dbReference type="OMA" id="DGTWKKH"/>
<evidence type="ECO:0000313" key="16">
    <source>
        <dbReference type="Proteomes" id="UP000694857"/>
    </source>
</evidence>
<feature type="compositionally biased region" description="Low complexity" evidence="13">
    <location>
        <begin position="343"/>
        <end position="357"/>
    </location>
</feature>
<dbReference type="Gene3D" id="2.30.29.30">
    <property type="entry name" value="Pleckstrin-homology domain (PH domain)/Phosphotyrosine-binding domain (PTB)"/>
    <property type="match status" value="2"/>
</dbReference>
<dbReference type="CTD" id="23164"/>
<comment type="function">
    <text evidence="8">Targets myosin phosphatase to the actin cytoskeleton. Required for the regulation of the actin cytoskeleton by RhoA and ROCK1. Depletion leads to an increased number of stress fibers in smooth muscle cells through stabilization of actin fibers by phosphorylated myosin. Overexpression of MRIP as well as its F-actin-binding region leads to disassembly of stress fibers in neuronal cells.</text>
</comment>
<evidence type="ECO:0000256" key="7">
    <source>
        <dbReference type="ARBA" id="ARBA00023212"/>
    </source>
</evidence>
<evidence type="ECO:0000313" key="17">
    <source>
        <dbReference type="RefSeq" id="XP_036694086.1"/>
    </source>
</evidence>
<evidence type="ECO:0000259" key="14">
    <source>
        <dbReference type="PROSITE" id="PS50003"/>
    </source>
</evidence>
<dbReference type="PROSITE" id="PS50003">
    <property type="entry name" value="PH_DOMAIN"/>
    <property type="match status" value="2"/>
</dbReference>